<evidence type="ECO:0000313" key="1">
    <source>
        <dbReference type="EMBL" id="CAE0365473.1"/>
    </source>
</evidence>
<organism evidence="1">
    <name type="scientific">Aureoumbra lagunensis</name>
    <dbReference type="NCBI Taxonomy" id="44058"/>
    <lineage>
        <taxon>Eukaryota</taxon>
        <taxon>Sar</taxon>
        <taxon>Stramenopiles</taxon>
        <taxon>Ochrophyta</taxon>
        <taxon>Pelagophyceae</taxon>
        <taxon>Pelagomonadales</taxon>
        <taxon>Aureoumbra</taxon>
    </lineage>
</organism>
<name>A0A7S3NJW1_9STRA</name>
<dbReference type="EMBL" id="HBIJ01008808">
    <property type="protein sequence ID" value="CAE0365473.1"/>
    <property type="molecule type" value="Transcribed_RNA"/>
</dbReference>
<sequence length="573" mass="64838">MLEQNMEKNIMNMEQGSLCLLERDLDKEIWEAIDWSELSAAYGCRRNIIALKKVARHALEQLETIADDLSLACQYYFHDIIIHDTDNFIHGEKYTKFSIAYATIKGAMLMLQDLRALTKAIACISRLPRNDCLPRELAQLHFKSAHSLLDPNDHFFCILVQDQQERMKNSIVEDRILGQVSEEMRPQLRASLVARGGIKALKIHEETKRLARAFGCLASALNKDQYVKASSNLADTILNQKRSYQRSAAAAIAKDAQRALVAIMAAADRMIFVAADSTIGNTLLTPPEFKGLRCHPEIEKSAALATAFRQNELSAFLRNRTLNDISSSPLPTIFTRGGRLECTCCGQNFNRAFLTRVSQRKICVLCDLHARDSGMCSKKNCPKKAWCIHTKRCLACENHSCEQCGIICADAQDLLAHIEDLPAPVAIFLDFDRTIATTRSGQSPLTSRGKKHTVDPILAALARNHPNVRVVTRNRHRDDIFAFLADNNFPVRDVHIIRKTESKATVVLDQSFHNLRDSNASQQHSIFRDIVFADDDIRELIDPQFEYYNRKEIHLHRILFTRTLQPPTLSLCV</sequence>
<proteinExistence type="predicted"/>
<reference evidence="1" key="1">
    <citation type="submission" date="2021-01" db="EMBL/GenBank/DDBJ databases">
        <authorList>
            <person name="Corre E."/>
            <person name="Pelletier E."/>
            <person name="Niang G."/>
            <person name="Scheremetjew M."/>
            <person name="Finn R."/>
            <person name="Kale V."/>
            <person name="Holt S."/>
            <person name="Cochrane G."/>
            <person name="Meng A."/>
            <person name="Brown T."/>
            <person name="Cohen L."/>
        </authorList>
    </citation>
    <scope>NUCLEOTIDE SEQUENCE</scope>
    <source>
        <strain evidence="1">CCMP1510</strain>
    </source>
</reference>
<dbReference type="AlphaFoldDB" id="A0A7S3NJW1"/>
<accession>A0A7S3NJW1</accession>
<protein>
    <submittedName>
        <fullName evidence="1">Uncharacterized protein</fullName>
    </submittedName>
</protein>
<gene>
    <name evidence="1" type="ORF">ALAG00032_LOCUS6216</name>
</gene>